<name>A0A2U0SLX3_9PAST</name>
<organism evidence="5 6">
    <name type="scientific">Alitibacter langaaensis DSM 22999</name>
    <dbReference type="NCBI Taxonomy" id="1122935"/>
    <lineage>
        <taxon>Bacteria</taxon>
        <taxon>Pseudomonadati</taxon>
        <taxon>Pseudomonadota</taxon>
        <taxon>Gammaproteobacteria</taxon>
        <taxon>Pasteurellales</taxon>
        <taxon>Pasteurellaceae</taxon>
        <taxon>Alitibacter</taxon>
    </lineage>
</organism>
<dbReference type="PROSITE" id="PS51462">
    <property type="entry name" value="NUDIX"/>
    <property type="match status" value="1"/>
</dbReference>
<dbReference type="PRINTS" id="PR01404">
    <property type="entry name" value="NPPPHYDRLASE"/>
</dbReference>
<keyword evidence="3" id="KW-0479">Metal-binding</keyword>
<evidence type="ECO:0000313" key="6">
    <source>
        <dbReference type="Proteomes" id="UP000245909"/>
    </source>
</evidence>
<accession>A0A2U0SLX3</accession>
<dbReference type="GO" id="GO:0008828">
    <property type="term" value="F:dATP diphosphatase activity"/>
    <property type="evidence" value="ECO:0007669"/>
    <property type="project" value="InterPro"/>
</dbReference>
<feature type="binding site" evidence="3">
    <location>
        <position position="92"/>
    </location>
    <ligand>
        <name>Mg(2+)</name>
        <dbReference type="ChEBI" id="CHEBI:18420"/>
    </ligand>
</feature>
<dbReference type="PANTHER" id="PTHR21340:SF0">
    <property type="entry name" value="BIS(5'-NUCLEOSYL)-TETRAPHOSPHATASE [ASYMMETRICAL]"/>
    <property type="match status" value="1"/>
</dbReference>
<sequence>MLQRQDDQDFWQSVTGSLEQQETPFLTALREVREETGWDIEAENFTLMDCHHSVEFEIFPHFRYKYAPNVTHSKEHWFLLGLPNERIPLLTEHLAYQWLEPERAAELTKSPNNAQAIRTYLIEKNA</sequence>
<dbReference type="Proteomes" id="UP000245909">
    <property type="component" value="Unassembled WGS sequence"/>
</dbReference>
<keyword evidence="1" id="KW-0378">Hydrolase</keyword>
<feature type="domain" description="Nudix hydrolase" evidence="4">
    <location>
        <begin position="1"/>
        <end position="121"/>
    </location>
</feature>
<dbReference type="SUPFAM" id="SSF55811">
    <property type="entry name" value="Nudix"/>
    <property type="match status" value="1"/>
</dbReference>
<protein>
    <submittedName>
        <fullName evidence="5">Dihydroneopterin triphosphate pyrophosphatase</fullName>
    </submittedName>
</protein>
<dbReference type="AlphaFoldDB" id="A0A2U0SLX3"/>
<evidence type="ECO:0000256" key="2">
    <source>
        <dbReference type="PIRSR" id="PIRSR603564-1"/>
    </source>
</evidence>
<dbReference type="GO" id="GO:0019177">
    <property type="term" value="F:dihydroneopterin triphosphate pyrophosphohydrolase activity"/>
    <property type="evidence" value="ECO:0007669"/>
    <property type="project" value="InterPro"/>
</dbReference>
<dbReference type="PANTHER" id="PTHR21340">
    <property type="entry name" value="DIADENOSINE 5,5-P1,P4-TETRAPHOSPHATE PYROPHOSPHOHYDROLASE MUTT"/>
    <property type="match status" value="1"/>
</dbReference>
<dbReference type="InterPro" id="IPR000086">
    <property type="entry name" value="NUDIX_hydrolase_dom"/>
</dbReference>
<dbReference type="NCBIfam" id="NF006961">
    <property type="entry name" value="PRK09438.1"/>
    <property type="match status" value="1"/>
</dbReference>
<dbReference type="Pfam" id="PF00293">
    <property type="entry name" value="NUDIX"/>
    <property type="match status" value="1"/>
</dbReference>
<dbReference type="GO" id="GO:0046656">
    <property type="term" value="P:folic acid biosynthetic process"/>
    <property type="evidence" value="ECO:0007669"/>
    <property type="project" value="InterPro"/>
</dbReference>
<dbReference type="Gene3D" id="3.90.79.10">
    <property type="entry name" value="Nucleoside Triphosphate Pyrophosphohydrolase"/>
    <property type="match status" value="1"/>
</dbReference>
<comment type="caution">
    <text evidence="5">The sequence shown here is derived from an EMBL/GenBank/DDBJ whole genome shotgun (WGS) entry which is preliminary data.</text>
</comment>
<feature type="binding site" evidence="2">
    <location>
        <position position="15"/>
    </location>
    <ligand>
        <name>substrate</name>
    </ligand>
</feature>
<reference evidence="5 6" key="1">
    <citation type="submission" date="2018-05" db="EMBL/GenBank/DDBJ databases">
        <title>Genomic Encyclopedia of Type Strains, Phase IV (KMG-IV): sequencing the most valuable type-strain genomes for metagenomic binning, comparative biology and taxonomic classification.</title>
        <authorList>
            <person name="Goeker M."/>
        </authorList>
    </citation>
    <scope>NUCLEOTIDE SEQUENCE [LARGE SCALE GENOMIC DNA]</scope>
    <source>
        <strain evidence="5 6">DSM 22999</strain>
    </source>
</reference>
<comment type="cofactor">
    <cofactor evidence="3">
        <name>Mg(2+)</name>
        <dbReference type="ChEBI" id="CHEBI:18420"/>
    </cofactor>
    <text evidence="3">Binds 1 Mg(2+) ion per subunit.</text>
</comment>
<evidence type="ECO:0000259" key="4">
    <source>
        <dbReference type="PROSITE" id="PS51462"/>
    </source>
</evidence>
<gene>
    <name evidence="5" type="ORF">C8D76_1145</name>
</gene>
<dbReference type="InterPro" id="IPR015797">
    <property type="entry name" value="NUDIX_hydrolase-like_dom_sf"/>
</dbReference>
<evidence type="ECO:0000256" key="1">
    <source>
        <dbReference type="ARBA" id="ARBA00022801"/>
    </source>
</evidence>
<dbReference type="EMBL" id="QENU01000014">
    <property type="protein sequence ID" value="PVX32366.1"/>
    <property type="molecule type" value="Genomic_DNA"/>
</dbReference>
<dbReference type="GO" id="GO:0006754">
    <property type="term" value="P:ATP biosynthetic process"/>
    <property type="evidence" value="ECO:0007669"/>
    <property type="project" value="TreeGrafter"/>
</dbReference>
<proteinExistence type="predicted"/>
<evidence type="ECO:0000313" key="5">
    <source>
        <dbReference type="EMBL" id="PVX32366.1"/>
    </source>
</evidence>
<dbReference type="GO" id="GO:0006167">
    <property type="term" value="P:AMP biosynthetic process"/>
    <property type="evidence" value="ECO:0007669"/>
    <property type="project" value="TreeGrafter"/>
</dbReference>
<feature type="binding site" evidence="2">
    <location>
        <position position="110"/>
    </location>
    <ligand>
        <name>substrate</name>
    </ligand>
</feature>
<dbReference type="InterPro" id="IPR020084">
    <property type="entry name" value="NUDIX_hydrolase_CS"/>
</dbReference>
<dbReference type="GO" id="GO:0046872">
    <property type="term" value="F:metal ion binding"/>
    <property type="evidence" value="ECO:0007669"/>
    <property type="project" value="UniProtKB-KW"/>
</dbReference>
<feature type="binding site" evidence="2">
    <location>
        <position position="4"/>
    </location>
    <ligand>
        <name>substrate</name>
    </ligand>
</feature>
<keyword evidence="6" id="KW-1185">Reference proteome</keyword>
<dbReference type="InterPro" id="IPR051325">
    <property type="entry name" value="Nudix_hydrolase_domain"/>
</dbReference>
<feature type="binding site" evidence="3">
    <location>
        <position position="31"/>
    </location>
    <ligand>
        <name>Mg(2+)</name>
        <dbReference type="ChEBI" id="CHEBI:18420"/>
    </ligand>
</feature>
<feature type="binding site" evidence="3">
    <location>
        <position position="35"/>
    </location>
    <ligand>
        <name>Mg(2+)</name>
        <dbReference type="ChEBI" id="CHEBI:18420"/>
    </ligand>
</feature>
<feature type="binding site" evidence="2">
    <location>
        <begin position="56"/>
        <end position="59"/>
    </location>
    <ligand>
        <name>substrate</name>
    </ligand>
</feature>
<keyword evidence="3" id="KW-0460">Magnesium</keyword>
<dbReference type="PROSITE" id="PS00893">
    <property type="entry name" value="NUDIX_BOX"/>
    <property type="match status" value="1"/>
</dbReference>
<evidence type="ECO:0000256" key="3">
    <source>
        <dbReference type="PIRSR" id="PIRSR603564-2"/>
    </source>
</evidence>
<dbReference type="InterPro" id="IPR003564">
    <property type="entry name" value="DHNTPase"/>
</dbReference>
<dbReference type="CDD" id="cd04664">
    <property type="entry name" value="NUDIX_DHNTPase_like"/>
    <property type="match status" value="1"/>
</dbReference>
<dbReference type="GO" id="GO:0004081">
    <property type="term" value="F:bis(5'-nucleosyl)-tetraphosphatase (asymmetrical) activity"/>
    <property type="evidence" value="ECO:0007669"/>
    <property type="project" value="TreeGrafter"/>
</dbReference>